<dbReference type="InterPro" id="IPR006311">
    <property type="entry name" value="TAT_signal"/>
</dbReference>
<dbReference type="PANTHER" id="PTHR42951:SF4">
    <property type="entry name" value="ACYL-COENZYME A THIOESTERASE MBLAC2"/>
    <property type="match status" value="1"/>
</dbReference>
<proteinExistence type="predicted"/>
<reference evidence="3" key="2">
    <citation type="submission" date="2020-09" db="EMBL/GenBank/DDBJ databases">
        <authorList>
            <person name="Sun Q."/>
            <person name="Ohkuma M."/>
        </authorList>
    </citation>
    <scope>NUCLEOTIDE SEQUENCE</scope>
    <source>
        <strain evidence="3">JCM 5069</strain>
    </source>
</reference>
<keyword evidence="1" id="KW-0732">Signal</keyword>
<keyword evidence="4" id="KW-1185">Reference proteome</keyword>
<evidence type="ECO:0000256" key="1">
    <source>
        <dbReference type="SAM" id="SignalP"/>
    </source>
</evidence>
<dbReference type="AlphaFoldDB" id="A0A919KUZ7"/>
<dbReference type="PANTHER" id="PTHR42951">
    <property type="entry name" value="METALLO-BETA-LACTAMASE DOMAIN-CONTAINING"/>
    <property type="match status" value="1"/>
</dbReference>
<reference evidence="3" key="1">
    <citation type="journal article" date="2014" name="Int. J. Syst. Evol. Microbiol.">
        <title>Complete genome sequence of Corynebacterium casei LMG S-19264T (=DSM 44701T), isolated from a smear-ripened cheese.</title>
        <authorList>
            <consortium name="US DOE Joint Genome Institute (JGI-PGF)"/>
            <person name="Walter F."/>
            <person name="Albersmeier A."/>
            <person name="Kalinowski J."/>
            <person name="Ruckert C."/>
        </authorList>
    </citation>
    <scope>NUCLEOTIDE SEQUENCE</scope>
    <source>
        <strain evidence="3">JCM 5069</strain>
    </source>
</reference>
<gene>
    <name evidence="3" type="ORF">GCM10018793_12090</name>
</gene>
<dbReference type="CDD" id="cd16276">
    <property type="entry name" value="metallo-hydrolase-like_MBL-fold"/>
    <property type="match status" value="1"/>
</dbReference>
<sequence>MTTTDTPGSTARRALLKRAALAASIPAAASLLGAALPGTAHAADTDGLPDFAPLPGQAFGPAPNAQGYYVGRIGGALHWVTDGTYQAMFLATRKGVVLVDAPPTLGHNLQRAIQDVTGPLGLPSRVTHLVYSHSHADHIGAAGMWGKEVERIGHVESRRLLQREADPERPVPTTVFEDHFTLEVGGERLELAYHGPNHSPDNIYVYAPEYRTLMLVDVFFPGWVPFKELAVSQDIPDWVKAHDTALGYPWQTLVGGHLGRLGQRSDAETQKQYMADLTASTRAALTGLDPTPYFAKYGPTGNFWAVFKTYLTAVAEQAAAPVTSKYLGVLAAADVFTVDNAAALVESLRIDSDVLGPFGIHP</sequence>
<dbReference type="SMART" id="SM00849">
    <property type="entry name" value="Lactamase_B"/>
    <property type="match status" value="1"/>
</dbReference>
<evidence type="ECO:0000313" key="3">
    <source>
        <dbReference type="EMBL" id="GHH73482.1"/>
    </source>
</evidence>
<accession>A0A919KUZ7</accession>
<comment type="caution">
    <text evidence="3">The sequence shown here is derived from an EMBL/GenBank/DDBJ whole genome shotgun (WGS) entry which is preliminary data.</text>
</comment>
<dbReference type="Gene3D" id="3.60.15.10">
    <property type="entry name" value="Ribonuclease Z/Hydroxyacylglutathione hydrolase-like"/>
    <property type="match status" value="1"/>
</dbReference>
<feature type="chain" id="PRO_5036724310" evidence="1">
    <location>
        <begin position="43"/>
        <end position="362"/>
    </location>
</feature>
<dbReference type="SUPFAM" id="SSF56281">
    <property type="entry name" value="Metallo-hydrolase/oxidoreductase"/>
    <property type="match status" value="1"/>
</dbReference>
<dbReference type="InterPro" id="IPR050855">
    <property type="entry name" value="NDM-1-like"/>
</dbReference>
<dbReference type="EMBL" id="BNCD01000003">
    <property type="protein sequence ID" value="GHH73482.1"/>
    <property type="molecule type" value="Genomic_DNA"/>
</dbReference>
<dbReference type="Proteomes" id="UP000603708">
    <property type="component" value="Unassembled WGS sequence"/>
</dbReference>
<feature type="domain" description="Metallo-beta-lactamase" evidence="2">
    <location>
        <begin position="84"/>
        <end position="257"/>
    </location>
</feature>
<dbReference type="InterPro" id="IPR036866">
    <property type="entry name" value="RibonucZ/Hydroxyglut_hydro"/>
</dbReference>
<dbReference type="PROSITE" id="PS51318">
    <property type="entry name" value="TAT"/>
    <property type="match status" value="1"/>
</dbReference>
<name>A0A919KUZ7_9ACTN</name>
<feature type="signal peptide" evidence="1">
    <location>
        <begin position="1"/>
        <end position="42"/>
    </location>
</feature>
<organism evidence="3 4">
    <name type="scientific">Streptomyces sulfonofaciens</name>
    <dbReference type="NCBI Taxonomy" id="68272"/>
    <lineage>
        <taxon>Bacteria</taxon>
        <taxon>Bacillati</taxon>
        <taxon>Actinomycetota</taxon>
        <taxon>Actinomycetes</taxon>
        <taxon>Kitasatosporales</taxon>
        <taxon>Streptomycetaceae</taxon>
        <taxon>Streptomyces</taxon>
    </lineage>
</organism>
<evidence type="ECO:0000259" key="2">
    <source>
        <dbReference type="SMART" id="SM00849"/>
    </source>
</evidence>
<dbReference type="InterPro" id="IPR001279">
    <property type="entry name" value="Metallo-B-lactamas"/>
</dbReference>
<dbReference type="Pfam" id="PF00753">
    <property type="entry name" value="Lactamase_B"/>
    <property type="match status" value="1"/>
</dbReference>
<dbReference type="RefSeq" id="WP_189929861.1">
    <property type="nucleotide sequence ID" value="NZ_BNCD01000003.1"/>
</dbReference>
<evidence type="ECO:0000313" key="4">
    <source>
        <dbReference type="Proteomes" id="UP000603708"/>
    </source>
</evidence>
<protein>
    <submittedName>
        <fullName evidence="3">MBL fold metallo-hydrolase</fullName>
    </submittedName>
</protein>